<feature type="transmembrane region" description="Helical" evidence="7">
    <location>
        <begin position="196"/>
        <end position="216"/>
    </location>
</feature>
<evidence type="ECO:0000256" key="6">
    <source>
        <dbReference type="ARBA" id="ARBA00023136"/>
    </source>
</evidence>
<gene>
    <name evidence="8" type="ORF">ATO10_08257</name>
</gene>
<dbReference type="EMBL" id="AQQY01000004">
    <property type="protein sequence ID" value="KCV82368.1"/>
    <property type="molecule type" value="Genomic_DNA"/>
</dbReference>
<keyword evidence="4 7" id="KW-0812">Transmembrane</keyword>
<evidence type="ECO:0000256" key="5">
    <source>
        <dbReference type="ARBA" id="ARBA00022989"/>
    </source>
</evidence>
<comment type="subcellular location">
    <subcellularLocation>
        <location evidence="1">Membrane</location>
        <topology evidence="1">Multi-pass membrane protein</topology>
    </subcellularLocation>
</comment>
<comment type="caution">
    <text evidence="8">The sequence shown here is derived from an EMBL/GenBank/DDBJ whole genome shotgun (WGS) entry which is preliminary data.</text>
</comment>
<evidence type="ECO:0000256" key="7">
    <source>
        <dbReference type="SAM" id="Phobius"/>
    </source>
</evidence>
<protein>
    <submittedName>
        <fullName evidence="8">Auxin efflux carrier protein</fullName>
    </submittedName>
</protein>
<dbReference type="STRING" id="1461693.ATO10_08257"/>
<dbReference type="AlphaFoldDB" id="A0A058ZLE6"/>
<dbReference type="InterPro" id="IPR004776">
    <property type="entry name" value="Mem_transp_PIN-like"/>
</dbReference>
<feature type="transmembrane region" description="Helical" evidence="7">
    <location>
        <begin position="169"/>
        <end position="190"/>
    </location>
</feature>
<keyword evidence="2" id="KW-0813">Transport</keyword>
<reference evidence="8 9" key="1">
    <citation type="submission" date="2013-04" db="EMBL/GenBank/DDBJ databases">
        <title>Shimia sp. 22II-S11-Z10 Genome Sequencing.</title>
        <authorList>
            <person name="Lai Q."/>
            <person name="Li G."/>
            <person name="Shao Z."/>
        </authorList>
    </citation>
    <scope>NUCLEOTIDE SEQUENCE [LARGE SCALE GENOMIC DNA]</scope>
    <source>
        <strain evidence="9">22II-S11-Z10</strain>
    </source>
</reference>
<dbReference type="Proteomes" id="UP000024836">
    <property type="component" value="Unassembled WGS sequence"/>
</dbReference>
<evidence type="ECO:0000256" key="2">
    <source>
        <dbReference type="ARBA" id="ARBA00022448"/>
    </source>
</evidence>
<keyword evidence="9" id="KW-1185">Reference proteome</keyword>
<evidence type="ECO:0000313" key="8">
    <source>
        <dbReference type="EMBL" id="KCV82368.1"/>
    </source>
</evidence>
<feature type="transmembrane region" description="Helical" evidence="7">
    <location>
        <begin position="66"/>
        <end position="84"/>
    </location>
</feature>
<keyword evidence="5 7" id="KW-1133">Transmembrane helix</keyword>
<proteinExistence type="predicted"/>
<dbReference type="eggNOG" id="COG0679">
    <property type="taxonomic scope" value="Bacteria"/>
</dbReference>
<dbReference type="OrthoDB" id="9810457at2"/>
<evidence type="ECO:0000313" key="9">
    <source>
        <dbReference type="Proteomes" id="UP000024836"/>
    </source>
</evidence>
<organism evidence="8 9">
    <name type="scientific">Actibacterium atlanticum</name>
    <dbReference type="NCBI Taxonomy" id="1461693"/>
    <lineage>
        <taxon>Bacteria</taxon>
        <taxon>Pseudomonadati</taxon>
        <taxon>Pseudomonadota</taxon>
        <taxon>Alphaproteobacteria</taxon>
        <taxon>Rhodobacterales</taxon>
        <taxon>Roseobacteraceae</taxon>
        <taxon>Actibacterium</taxon>
    </lineage>
</organism>
<name>A0A058ZLE6_9RHOB</name>
<feature type="transmembrane region" description="Helical" evidence="7">
    <location>
        <begin position="96"/>
        <end position="121"/>
    </location>
</feature>
<dbReference type="PANTHER" id="PTHR36838">
    <property type="entry name" value="AUXIN EFFLUX CARRIER FAMILY PROTEIN"/>
    <property type="match status" value="1"/>
</dbReference>
<sequence length="310" mass="32581">MLDILGITFPIFALIGVGYFVVWKGIFKPSDIRVLGNYVVSIALPALIFTAVSSRQIGEVLHTSYLAAYALGGLSTVLLAYGWFRITGTGPNRCAIGAMGCTCPNSVYLGYPIMLLTFPAIAEPVLAMNLLVENLLILPLCLLFFESARGGSGGRGIVRLITNLLRRPYFLALPAGLIVSVLNIPVPASFMQFTSMLGASAAALALIVIGGTLVGLQLVGERLLALQIVIGKLLVQPALTLLFASLVVAVGIPMTPEMKAAVILSAAMPMFGLYTVFAQESGHEGLAAIAQLGATAASFVTLNIALVWLT</sequence>
<feature type="transmembrane region" description="Helical" evidence="7">
    <location>
        <begin position="289"/>
        <end position="309"/>
    </location>
</feature>
<feature type="transmembrane region" description="Helical" evidence="7">
    <location>
        <begin position="6"/>
        <end position="23"/>
    </location>
</feature>
<dbReference type="RefSeq" id="WP_035250273.1">
    <property type="nucleotide sequence ID" value="NZ_AQQY01000004.1"/>
</dbReference>
<feature type="transmembrane region" description="Helical" evidence="7">
    <location>
        <begin position="258"/>
        <end position="277"/>
    </location>
</feature>
<dbReference type="GO" id="GO:0016020">
    <property type="term" value="C:membrane"/>
    <property type="evidence" value="ECO:0007669"/>
    <property type="project" value="UniProtKB-SubCell"/>
</dbReference>
<evidence type="ECO:0000256" key="3">
    <source>
        <dbReference type="ARBA" id="ARBA00022475"/>
    </source>
</evidence>
<evidence type="ECO:0000256" key="4">
    <source>
        <dbReference type="ARBA" id="ARBA00022692"/>
    </source>
</evidence>
<dbReference type="PANTHER" id="PTHR36838:SF3">
    <property type="entry name" value="TRANSPORTER AUXIN EFFLUX CARRIER EC FAMILY"/>
    <property type="match status" value="1"/>
</dbReference>
<accession>A0A058ZLE6</accession>
<feature type="transmembrane region" description="Helical" evidence="7">
    <location>
        <begin position="228"/>
        <end position="252"/>
    </location>
</feature>
<dbReference type="Pfam" id="PF03547">
    <property type="entry name" value="Mem_trans"/>
    <property type="match status" value="2"/>
</dbReference>
<keyword evidence="6 7" id="KW-0472">Membrane</keyword>
<dbReference type="GO" id="GO:0055085">
    <property type="term" value="P:transmembrane transport"/>
    <property type="evidence" value="ECO:0007669"/>
    <property type="project" value="InterPro"/>
</dbReference>
<feature type="transmembrane region" description="Helical" evidence="7">
    <location>
        <begin position="35"/>
        <end position="54"/>
    </location>
</feature>
<evidence type="ECO:0000256" key="1">
    <source>
        <dbReference type="ARBA" id="ARBA00004141"/>
    </source>
</evidence>
<keyword evidence="3" id="KW-1003">Cell membrane</keyword>